<dbReference type="Proteomes" id="UP000266188">
    <property type="component" value="Unassembled WGS sequence"/>
</dbReference>
<evidence type="ECO:0000313" key="3">
    <source>
        <dbReference type="Proteomes" id="UP000266188"/>
    </source>
</evidence>
<comment type="caution">
    <text evidence="2">The sequence shown here is derived from an EMBL/GenBank/DDBJ whole genome shotgun (WGS) entry which is preliminary data.</text>
</comment>
<evidence type="ECO:0000256" key="1">
    <source>
        <dbReference type="SAM" id="MobiDB-lite"/>
    </source>
</evidence>
<feature type="compositionally biased region" description="Polar residues" evidence="1">
    <location>
        <begin position="70"/>
        <end position="84"/>
    </location>
</feature>
<feature type="compositionally biased region" description="Low complexity" evidence="1">
    <location>
        <begin position="7"/>
        <end position="19"/>
    </location>
</feature>
<reference evidence="3" key="1">
    <citation type="submission" date="2017-02" db="EMBL/GenBank/DDBJ databases">
        <authorList>
            <person name="Tafer H."/>
            <person name="Lopandic K."/>
        </authorList>
    </citation>
    <scope>NUCLEOTIDE SEQUENCE [LARGE SCALE GENOMIC DNA]</scope>
    <source>
        <strain evidence="3">CBS 366.77</strain>
    </source>
</reference>
<dbReference type="PANTHER" id="PTHR36452:SF1">
    <property type="entry name" value="DUF2461 DOMAIN-CONTAINING PROTEIN"/>
    <property type="match status" value="1"/>
</dbReference>
<feature type="compositionally biased region" description="Low complexity" evidence="1">
    <location>
        <begin position="40"/>
        <end position="52"/>
    </location>
</feature>
<sequence>MPRRSSRAVPAAATAPASASKRRASTRLSSAKSPPKKQKTTSSPPKAKAAKSTAKRSKYFNKESTEEFHSSLTDYESESQSCVSTKAVKGRKHGKLKSTGAKKASKNRVPSDLDTDAEQQLNKELWREGVTAGLGPGKEVIIKKPKMRDPGGVPYQDDTIHPNTKLFLEDLVKNNDRVWFKAHDPDYRAAKKDWETFIESLTERIIEQDSTIPELPVKDVVFRIHRDARFSKDPTPYKTHFAAAWSRTGRKGPYAAYYVHFEPGSCFVGSGLWMPEAEKLALIREEIDQNSDLLKTVLLNPDMRREIFGGIPDDVDAAVKAFVSQNKESALKTKPKSRYFPVTQTKSYHVSVIAQCEKDQEVFSLSACTGAFTRPSQRRYLLID</sequence>
<dbReference type="AlphaFoldDB" id="A0A3A2ZSD9"/>
<name>A0A3A2ZSD9_9EURO</name>
<feature type="compositionally biased region" description="Basic and acidic residues" evidence="1">
    <location>
        <begin position="60"/>
        <end position="69"/>
    </location>
</feature>
<dbReference type="EMBL" id="MVGC01000352">
    <property type="protein sequence ID" value="RJE19971.1"/>
    <property type="molecule type" value="Genomic_DNA"/>
</dbReference>
<keyword evidence="3" id="KW-1185">Reference proteome</keyword>
<evidence type="ECO:0008006" key="4">
    <source>
        <dbReference type="Google" id="ProtNLM"/>
    </source>
</evidence>
<dbReference type="Pfam" id="PF09365">
    <property type="entry name" value="DUF2461"/>
    <property type="match status" value="1"/>
</dbReference>
<dbReference type="OrthoDB" id="2537769at2759"/>
<gene>
    <name evidence="2" type="ORF">PHISCL_07689</name>
</gene>
<protein>
    <recommendedName>
        <fullName evidence="4">DUF2461 domain-containing protein</fullName>
    </recommendedName>
</protein>
<dbReference type="InterPro" id="IPR012808">
    <property type="entry name" value="CHP02453"/>
</dbReference>
<proteinExistence type="predicted"/>
<evidence type="ECO:0000313" key="2">
    <source>
        <dbReference type="EMBL" id="RJE19971.1"/>
    </source>
</evidence>
<accession>A0A3A2ZSD9</accession>
<dbReference type="NCBIfam" id="TIGR02453">
    <property type="entry name" value="TIGR02453 family protein"/>
    <property type="match status" value="1"/>
</dbReference>
<dbReference type="PANTHER" id="PTHR36452">
    <property type="entry name" value="CHROMOSOME 12, WHOLE GENOME SHOTGUN SEQUENCE"/>
    <property type="match status" value="1"/>
</dbReference>
<feature type="region of interest" description="Disordered" evidence="1">
    <location>
        <begin position="1"/>
        <end position="116"/>
    </location>
</feature>
<dbReference type="STRING" id="2070753.A0A3A2ZSD9"/>
<organism evidence="2 3">
    <name type="scientific">Aspergillus sclerotialis</name>
    <dbReference type="NCBI Taxonomy" id="2070753"/>
    <lineage>
        <taxon>Eukaryota</taxon>
        <taxon>Fungi</taxon>
        <taxon>Dikarya</taxon>
        <taxon>Ascomycota</taxon>
        <taxon>Pezizomycotina</taxon>
        <taxon>Eurotiomycetes</taxon>
        <taxon>Eurotiomycetidae</taxon>
        <taxon>Eurotiales</taxon>
        <taxon>Aspergillaceae</taxon>
        <taxon>Aspergillus</taxon>
        <taxon>Aspergillus subgen. Polypaecilum</taxon>
    </lineage>
</organism>